<evidence type="ECO:0000313" key="2">
    <source>
        <dbReference type="Proteomes" id="UP000886653"/>
    </source>
</evidence>
<dbReference type="EMBL" id="MU167214">
    <property type="protein sequence ID" value="KAG0151195.1"/>
    <property type="molecule type" value="Genomic_DNA"/>
</dbReference>
<organism evidence="1 2">
    <name type="scientific">Cronartium quercuum f. sp. fusiforme G11</name>
    <dbReference type="NCBI Taxonomy" id="708437"/>
    <lineage>
        <taxon>Eukaryota</taxon>
        <taxon>Fungi</taxon>
        <taxon>Dikarya</taxon>
        <taxon>Basidiomycota</taxon>
        <taxon>Pucciniomycotina</taxon>
        <taxon>Pucciniomycetes</taxon>
        <taxon>Pucciniales</taxon>
        <taxon>Coleosporiaceae</taxon>
        <taxon>Cronartium</taxon>
    </lineage>
</organism>
<dbReference type="AlphaFoldDB" id="A0A9P6TGX5"/>
<protein>
    <submittedName>
        <fullName evidence="1">Uncharacterized protein</fullName>
    </submittedName>
</protein>
<dbReference type="Proteomes" id="UP000886653">
    <property type="component" value="Unassembled WGS sequence"/>
</dbReference>
<sequence>MSSKFNPASNVPSHPPPFGNRHCFPRISFIRSISTSLHLGIVVDCRKRLKKLSRSWNHLLKIQRVENCISILSAHLTNEQTKTHRLSSLKSPHSRMVI</sequence>
<name>A0A9P6TGX5_9BASI</name>
<keyword evidence="2" id="KW-1185">Reference proteome</keyword>
<gene>
    <name evidence="1" type="ORF">CROQUDRAFT_719955</name>
</gene>
<accession>A0A9P6TGX5</accession>
<reference evidence="1" key="1">
    <citation type="submission" date="2013-11" db="EMBL/GenBank/DDBJ databases">
        <title>Genome sequence of the fusiform rust pathogen reveals effectors for host alternation and coevolution with pine.</title>
        <authorList>
            <consortium name="DOE Joint Genome Institute"/>
            <person name="Smith K."/>
            <person name="Pendleton A."/>
            <person name="Kubisiak T."/>
            <person name="Anderson C."/>
            <person name="Salamov A."/>
            <person name="Aerts A."/>
            <person name="Riley R."/>
            <person name="Clum A."/>
            <person name="Lindquist E."/>
            <person name="Ence D."/>
            <person name="Campbell M."/>
            <person name="Kronenberg Z."/>
            <person name="Feau N."/>
            <person name="Dhillon B."/>
            <person name="Hamelin R."/>
            <person name="Burleigh J."/>
            <person name="Smith J."/>
            <person name="Yandell M."/>
            <person name="Nelson C."/>
            <person name="Grigoriev I."/>
            <person name="Davis J."/>
        </authorList>
    </citation>
    <scope>NUCLEOTIDE SEQUENCE</scope>
    <source>
        <strain evidence="1">G11</strain>
    </source>
</reference>
<evidence type="ECO:0000313" key="1">
    <source>
        <dbReference type="EMBL" id="KAG0151195.1"/>
    </source>
</evidence>
<comment type="caution">
    <text evidence="1">The sequence shown here is derived from an EMBL/GenBank/DDBJ whole genome shotgun (WGS) entry which is preliminary data.</text>
</comment>
<proteinExistence type="predicted"/>